<reference evidence="1" key="2">
    <citation type="journal article" date="2023" name="BMC Genomics">
        <title>Pest status, molecular evolution, and epigenetic factors derived from the genome assembly of Frankliniella fusca, a thysanopteran phytovirus vector.</title>
        <authorList>
            <person name="Catto M.A."/>
            <person name="Labadie P.E."/>
            <person name="Jacobson A.L."/>
            <person name="Kennedy G.G."/>
            <person name="Srinivasan R."/>
            <person name="Hunt B.G."/>
        </authorList>
    </citation>
    <scope>NUCLEOTIDE SEQUENCE</scope>
    <source>
        <strain evidence="1">PL_HMW_Pooled</strain>
    </source>
</reference>
<evidence type="ECO:0000313" key="1">
    <source>
        <dbReference type="EMBL" id="KAK3911162.1"/>
    </source>
</evidence>
<comment type="caution">
    <text evidence="1">The sequence shown here is derived from an EMBL/GenBank/DDBJ whole genome shotgun (WGS) entry which is preliminary data.</text>
</comment>
<feature type="non-terminal residue" evidence="1">
    <location>
        <position position="63"/>
    </location>
</feature>
<accession>A0AAE1GY42</accession>
<dbReference type="Proteomes" id="UP001219518">
    <property type="component" value="Unassembled WGS sequence"/>
</dbReference>
<dbReference type="AlphaFoldDB" id="A0AAE1GY42"/>
<proteinExistence type="predicted"/>
<evidence type="ECO:0000313" key="2">
    <source>
        <dbReference type="Proteomes" id="UP001219518"/>
    </source>
</evidence>
<sequence>MPPGRAWKCCKMSGAGFEPANRCSSVCCLRPLGHPDISGHSVYRGPLRLGYASLGWVTRPHLS</sequence>
<keyword evidence="2" id="KW-1185">Reference proteome</keyword>
<protein>
    <submittedName>
        <fullName evidence="1">Uncharacterized protein</fullName>
    </submittedName>
</protein>
<name>A0AAE1GY42_9NEOP</name>
<reference evidence="1" key="1">
    <citation type="submission" date="2021-07" db="EMBL/GenBank/DDBJ databases">
        <authorList>
            <person name="Catto M.A."/>
            <person name="Jacobson A."/>
            <person name="Kennedy G."/>
            <person name="Labadie P."/>
            <person name="Hunt B.G."/>
            <person name="Srinivasan R."/>
        </authorList>
    </citation>
    <scope>NUCLEOTIDE SEQUENCE</scope>
    <source>
        <strain evidence="1">PL_HMW_Pooled</strain>
        <tissue evidence="1">Head</tissue>
    </source>
</reference>
<organism evidence="1 2">
    <name type="scientific">Frankliniella fusca</name>
    <dbReference type="NCBI Taxonomy" id="407009"/>
    <lineage>
        <taxon>Eukaryota</taxon>
        <taxon>Metazoa</taxon>
        <taxon>Ecdysozoa</taxon>
        <taxon>Arthropoda</taxon>
        <taxon>Hexapoda</taxon>
        <taxon>Insecta</taxon>
        <taxon>Pterygota</taxon>
        <taxon>Neoptera</taxon>
        <taxon>Paraneoptera</taxon>
        <taxon>Thysanoptera</taxon>
        <taxon>Terebrantia</taxon>
        <taxon>Thripoidea</taxon>
        <taxon>Thripidae</taxon>
        <taxon>Frankliniella</taxon>
    </lineage>
</organism>
<dbReference type="EMBL" id="JAHWGI010000238">
    <property type="protein sequence ID" value="KAK3911162.1"/>
    <property type="molecule type" value="Genomic_DNA"/>
</dbReference>
<gene>
    <name evidence="1" type="ORF">KUF71_020864</name>
</gene>